<dbReference type="AlphaFoldDB" id="A0A1C7LL67"/>
<accession>A0A1C7LL67</accession>
<gene>
    <name evidence="1" type="ORF">A0H81_14555</name>
</gene>
<dbReference type="Proteomes" id="UP000092993">
    <property type="component" value="Unassembled WGS sequence"/>
</dbReference>
<reference evidence="1 2" key="1">
    <citation type="submission" date="2016-03" db="EMBL/GenBank/DDBJ databases">
        <title>Whole genome sequencing of Grifola frondosa 9006-11.</title>
        <authorList>
            <person name="Min B."/>
            <person name="Park H."/>
            <person name="Kim J.-G."/>
            <person name="Cho H."/>
            <person name="Oh Y.-L."/>
            <person name="Kong W.-S."/>
            <person name="Choi I.-G."/>
        </authorList>
    </citation>
    <scope>NUCLEOTIDE SEQUENCE [LARGE SCALE GENOMIC DNA]</scope>
    <source>
        <strain evidence="1 2">9006-11</strain>
    </source>
</reference>
<evidence type="ECO:0000313" key="2">
    <source>
        <dbReference type="Proteomes" id="UP000092993"/>
    </source>
</evidence>
<comment type="caution">
    <text evidence="1">The sequence shown here is derived from an EMBL/GenBank/DDBJ whole genome shotgun (WGS) entry which is preliminary data.</text>
</comment>
<keyword evidence="2" id="KW-1185">Reference proteome</keyword>
<sequence>MFGADVALTRWQFVVSSLRMSLLHRFGPQRNEFGTGSLLPSIFISPLPAIIRDKPDICVKMDQSCRIGGAGTCRQGGMYKHAMQ</sequence>
<name>A0A1C7LL67_GRIFR</name>
<evidence type="ECO:0000313" key="1">
    <source>
        <dbReference type="EMBL" id="OBZ65390.1"/>
    </source>
</evidence>
<proteinExistence type="predicted"/>
<protein>
    <submittedName>
        <fullName evidence="1">Uncharacterized protein</fullName>
    </submittedName>
</protein>
<organism evidence="1 2">
    <name type="scientific">Grifola frondosa</name>
    <name type="common">Maitake</name>
    <name type="synonym">Polyporus frondosus</name>
    <dbReference type="NCBI Taxonomy" id="5627"/>
    <lineage>
        <taxon>Eukaryota</taxon>
        <taxon>Fungi</taxon>
        <taxon>Dikarya</taxon>
        <taxon>Basidiomycota</taxon>
        <taxon>Agaricomycotina</taxon>
        <taxon>Agaricomycetes</taxon>
        <taxon>Polyporales</taxon>
        <taxon>Grifolaceae</taxon>
        <taxon>Grifola</taxon>
    </lineage>
</organism>
<dbReference type="EMBL" id="LUGG01000044">
    <property type="protein sequence ID" value="OBZ65390.1"/>
    <property type="molecule type" value="Genomic_DNA"/>
</dbReference>